<evidence type="ECO:0000256" key="2">
    <source>
        <dbReference type="ARBA" id="ARBA00007369"/>
    </source>
</evidence>
<dbReference type="Gene3D" id="2.60.9.10">
    <property type="entry name" value="Neurohypophysial hormone domain"/>
    <property type="match status" value="1"/>
</dbReference>
<evidence type="ECO:0000256" key="6">
    <source>
        <dbReference type="ARBA" id="ARBA00023157"/>
    </source>
</evidence>
<protein>
    <submittedName>
        <fullName evidence="9">Prepro-vasotocin</fullName>
    </submittedName>
</protein>
<feature type="disulfide bond" evidence="7">
    <location>
        <begin position="106"/>
        <end position="111"/>
    </location>
</feature>
<evidence type="ECO:0000256" key="8">
    <source>
        <dbReference type="SAM" id="SignalP"/>
    </source>
</evidence>
<evidence type="ECO:0000256" key="5">
    <source>
        <dbReference type="ARBA" id="ARBA00022815"/>
    </source>
</evidence>
<feature type="disulfide bond" evidence="7">
    <location>
        <begin position="20"/>
        <end position="25"/>
    </location>
</feature>
<feature type="disulfide bond" evidence="7">
    <location>
        <begin position="99"/>
        <end position="117"/>
    </location>
</feature>
<organism evidence="9">
    <name type="scientific">Protopterus annectens</name>
    <name type="common">African lungfish</name>
    <dbReference type="NCBI Taxonomy" id="7888"/>
    <lineage>
        <taxon>Eukaryota</taxon>
        <taxon>Metazoa</taxon>
        <taxon>Chordata</taxon>
        <taxon>Craniata</taxon>
        <taxon>Vertebrata</taxon>
        <taxon>Euteleostomi</taxon>
        <taxon>Dipnomorpha</taxon>
        <taxon>Ceratodontiformes</taxon>
        <taxon>Lepidosirenoidei</taxon>
        <taxon>Protopteridae</taxon>
        <taxon>Protopterus</taxon>
    </lineage>
</organism>
<feature type="signal peptide" evidence="8">
    <location>
        <begin position="1"/>
        <end position="19"/>
    </location>
</feature>
<feature type="disulfide bond" evidence="7">
    <location>
        <begin position="52"/>
        <end position="75"/>
    </location>
</feature>
<comment type="subcellular location">
    <subcellularLocation>
        <location evidence="1">Secreted</location>
    </subcellularLocation>
</comment>
<feature type="disulfide bond" evidence="7">
    <location>
        <begin position="59"/>
        <end position="65"/>
    </location>
</feature>
<feature type="disulfide bond" evidence="7">
    <location>
        <begin position="44"/>
        <end position="58"/>
    </location>
</feature>
<dbReference type="FunFam" id="2.60.9.10:FF:000001">
    <property type="entry name" value="oxytocin-neurophysin 1"/>
    <property type="match status" value="1"/>
</dbReference>
<gene>
    <name evidence="9" type="primary">AVT</name>
</gene>
<keyword evidence="5" id="KW-0027">Amidation</keyword>
<dbReference type="Pfam" id="PF00220">
    <property type="entry name" value="Hormone_4"/>
    <property type="match status" value="1"/>
</dbReference>
<dbReference type="PROSITE" id="PS00264">
    <property type="entry name" value="NEUROHYPOPHYS_HORM"/>
    <property type="match status" value="1"/>
</dbReference>
<dbReference type="GO" id="GO:0005185">
    <property type="term" value="F:neurohypophyseal hormone activity"/>
    <property type="evidence" value="ECO:0007669"/>
    <property type="project" value="InterPro"/>
</dbReference>
<evidence type="ECO:0000313" key="9">
    <source>
        <dbReference type="EMBL" id="BAG66061.1"/>
    </source>
</evidence>
<keyword evidence="3" id="KW-0964">Secreted</keyword>
<reference evidence="9" key="1">
    <citation type="submission" date="2008-01" db="EMBL/GenBank/DDBJ databases">
        <title>prepro-vasotocin.</title>
        <authorList>
            <person name="Konno N."/>
        </authorList>
    </citation>
    <scope>NUCLEOTIDE SEQUENCE</scope>
    <source>
        <tissue evidence="9">Brain</tissue>
    </source>
</reference>
<dbReference type="SMART" id="SM00003">
    <property type="entry name" value="NH"/>
    <property type="match status" value="1"/>
</dbReference>
<dbReference type="InterPro" id="IPR036387">
    <property type="entry name" value="Neurhyp_horm_dom_sf"/>
</dbReference>
<dbReference type="GO" id="GO:0030141">
    <property type="term" value="C:secretory granule"/>
    <property type="evidence" value="ECO:0007669"/>
    <property type="project" value="TreeGrafter"/>
</dbReference>
<comment type="similarity">
    <text evidence="2">Belongs to the vasopressin/oxytocin family.</text>
</comment>
<dbReference type="PANTHER" id="PTHR11681">
    <property type="entry name" value="NEUROPHYSIN"/>
    <property type="match status" value="1"/>
</dbReference>
<dbReference type="PIRSF" id="PIRSF001815">
    <property type="entry name" value="Nonapeptide_hormone_precursor"/>
    <property type="match status" value="1"/>
</dbReference>
<evidence type="ECO:0000256" key="3">
    <source>
        <dbReference type="ARBA" id="ARBA00022525"/>
    </source>
</evidence>
<feature type="disulfide bond" evidence="7">
    <location>
        <begin position="92"/>
        <end position="105"/>
    </location>
</feature>
<dbReference type="Pfam" id="PF00184">
    <property type="entry name" value="Hormone_5"/>
    <property type="match status" value="1"/>
</dbReference>
<proteinExistence type="evidence at transcript level"/>
<dbReference type="SUPFAM" id="SSF49606">
    <property type="entry name" value="Neurophysin II"/>
    <property type="match status" value="1"/>
</dbReference>
<evidence type="ECO:0000256" key="7">
    <source>
        <dbReference type="PIRSR" id="PIRSR001815-50"/>
    </source>
</evidence>
<keyword evidence="4" id="KW-0165">Cleavage on pair of basic residues</keyword>
<dbReference type="OrthoDB" id="10056056at2759"/>
<dbReference type="InterPro" id="IPR022423">
    <property type="entry name" value="Neurohypophysial_hormone_CS"/>
</dbReference>
<sequence length="166" mass="18205">MPGICLQLCFLCLVAFSSACYIQNCPRGGKRSFLDTEIRQCMSCGPRSRGHCFGPYICCGEEFGCYVGTAETLRCLEENYLPSPCEAGGRPCSVNGGRCATAGICCTDESCAMDSSCLEGDSENRRVPSGRNITLTDGAANDFLLRLMHLAKRQQQLQQEEKHLMY</sequence>
<dbReference type="AlphaFoldDB" id="B3XZZ1"/>
<dbReference type="InterPro" id="IPR000981">
    <property type="entry name" value="Neurhyp_horm"/>
</dbReference>
<keyword evidence="8" id="KW-0732">Signal</keyword>
<feature type="disulfide bond" evidence="7">
    <location>
        <begin position="41"/>
        <end position="85"/>
    </location>
</feature>
<evidence type="ECO:0000256" key="1">
    <source>
        <dbReference type="ARBA" id="ARBA00004613"/>
    </source>
</evidence>
<dbReference type="GO" id="GO:0005615">
    <property type="term" value="C:extracellular space"/>
    <property type="evidence" value="ECO:0007669"/>
    <property type="project" value="TreeGrafter"/>
</dbReference>
<keyword evidence="6 7" id="KW-1015">Disulfide bond</keyword>
<dbReference type="EMBL" id="AB377529">
    <property type="protein sequence ID" value="BAG66061.1"/>
    <property type="molecule type" value="mRNA"/>
</dbReference>
<name>B3XZZ1_PROAN</name>
<feature type="chain" id="PRO_5002799164" evidence="8">
    <location>
        <begin position="20"/>
        <end position="166"/>
    </location>
</feature>
<accession>B3XZZ1</accession>
<evidence type="ECO:0000256" key="4">
    <source>
        <dbReference type="ARBA" id="ARBA00022685"/>
    </source>
</evidence>
<dbReference type="PRINTS" id="PR00831">
    <property type="entry name" value="NEUROPHYSIN"/>
</dbReference>
<dbReference type="PANTHER" id="PTHR11681:SF15">
    <property type="entry name" value="VASOTOCIN-NEUROPHYSIN VT"/>
    <property type="match status" value="1"/>
</dbReference>